<evidence type="ECO:0000259" key="1">
    <source>
        <dbReference type="Pfam" id="PF08878"/>
    </source>
</evidence>
<evidence type="ECO:0000313" key="2">
    <source>
        <dbReference type="EMBL" id="QCD46622.1"/>
    </source>
</evidence>
<dbReference type="Pfam" id="PF08878">
    <property type="entry name" value="HamA"/>
    <property type="match status" value="1"/>
</dbReference>
<reference evidence="2 3" key="1">
    <citation type="submission" date="2016-07" db="EMBL/GenBank/DDBJ databases">
        <title>Comparative genomics of the Campylobacter concisus group.</title>
        <authorList>
            <person name="Miller W.G."/>
            <person name="Yee E."/>
            <person name="Chapman M.H."/>
            <person name="Huynh S."/>
            <person name="Bono J.L."/>
            <person name="On S.L.W."/>
            <person name="StLeger J."/>
            <person name="Foster G."/>
            <person name="Parker C.T."/>
        </authorList>
    </citation>
    <scope>NUCLEOTIDE SEQUENCE [LARGE SCALE GENOMIC DNA]</scope>
    <source>
        <strain evidence="2 3">ATCC 33238</strain>
    </source>
</reference>
<dbReference type="EMBL" id="CP012543">
    <property type="protein sequence ID" value="QCD46622.1"/>
    <property type="molecule type" value="Genomic_DNA"/>
</dbReference>
<evidence type="ECO:0000313" key="3">
    <source>
        <dbReference type="Proteomes" id="UP000502377"/>
    </source>
</evidence>
<organism evidence="2 3">
    <name type="scientific">Campylobacter rectus</name>
    <name type="common">Wolinella recta</name>
    <dbReference type="NCBI Taxonomy" id="203"/>
    <lineage>
        <taxon>Bacteria</taxon>
        <taxon>Pseudomonadati</taxon>
        <taxon>Campylobacterota</taxon>
        <taxon>Epsilonproteobacteria</taxon>
        <taxon>Campylobacterales</taxon>
        <taxon>Campylobacteraceae</taxon>
        <taxon>Campylobacter</taxon>
    </lineage>
</organism>
<dbReference type="Proteomes" id="UP000502377">
    <property type="component" value="Chromosome"/>
</dbReference>
<dbReference type="RefSeq" id="WP_050771487.1">
    <property type="nucleotide sequence ID" value="NZ_CAURIV010000005.1"/>
</dbReference>
<accession>A0A6G5QM14</accession>
<dbReference type="AlphaFoldDB" id="A0A6G5QM14"/>
<sequence length="305" mass="36470">MEDFLSVAKKDYDSIFNKVEHSNSINGVDVNLRFKFIQFDPNGDLKIDLLIKKLLSYFTHYCFSAQKRRINESPTEQERNEMYHEAKKLFRKWRQQEITDKNKSTSGEMGEMILWFLMEAVLESPQIVAKMDLKTNRQMESFGSDGIHMKIIDDVLNIFFGEAKLYNDVGKAIDSIFESIEKFHKDKMWEHEYNMVTTHFKYLKEGEKQKVFDFISGKIKSQDIKINHACLVGYNWSEYKKLDDQIKRQEFIDAFKTKYQKDTTRLARLIQLRFDKFSKKQFHFEVFFLPVKSVQELRDKFNEEL</sequence>
<name>A0A6G5QM14_CAMRE</name>
<protein>
    <submittedName>
        <fullName evidence="2">Putative DUF1837 domain protein</fullName>
    </submittedName>
</protein>
<dbReference type="KEGG" id="crx:CRECT_0951"/>
<dbReference type="InterPro" id="IPR014976">
    <property type="entry name" value="AbpA_HamA_C"/>
</dbReference>
<gene>
    <name evidence="2" type="ORF">CRECT_0951</name>
</gene>
<proteinExistence type="predicted"/>
<feature type="domain" description="Anti-bacteriophage protein A/HamA C-terminal" evidence="1">
    <location>
        <begin position="15"/>
        <end position="305"/>
    </location>
</feature>